<reference evidence="1 2" key="1">
    <citation type="journal article" date="2015" name="Microbiome">
        <title>Genomic resolution of linkages in carbon, nitrogen, and sulfur cycling among widespread estuary sediment bacteria.</title>
        <authorList>
            <person name="Baker B.J."/>
            <person name="Lazar C.S."/>
            <person name="Teske A.P."/>
            <person name="Dick G.J."/>
        </authorList>
    </citation>
    <scope>NUCLEOTIDE SEQUENCE [LARGE SCALE GENOMIC DNA]</scope>
    <source>
        <strain evidence="1">DG_56</strain>
    </source>
</reference>
<gene>
    <name evidence="1" type="ORF">AMK68_03870</name>
</gene>
<protein>
    <recommendedName>
        <fullName evidence="3">PKD domain-containing protein</fullName>
    </recommendedName>
</protein>
<dbReference type="SUPFAM" id="SSF49299">
    <property type="entry name" value="PKD domain"/>
    <property type="match status" value="1"/>
</dbReference>
<dbReference type="EMBL" id="LIZY01000083">
    <property type="protein sequence ID" value="KPJ63486.1"/>
    <property type="molecule type" value="Genomic_DNA"/>
</dbReference>
<dbReference type="InterPro" id="IPR035986">
    <property type="entry name" value="PKD_dom_sf"/>
</dbReference>
<dbReference type="InterPro" id="IPR013783">
    <property type="entry name" value="Ig-like_fold"/>
</dbReference>
<proteinExistence type="predicted"/>
<evidence type="ECO:0000313" key="1">
    <source>
        <dbReference type="EMBL" id="KPJ63486.1"/>
    </source>
</evidence>
<sequence length="288" mass="30995">MPNEIAAGLAMLLTIYNGALTTPQTTITVGAWGGGRAVQVADVGYQMTGAVDVTVLDPYQGARLDFAKPLDFTPYFKDTKQLYLELWVLPRYAVDERGGAGAYVAPGAGGFETTLLVTRFRQLRTLRLVLSGPQGMVSAEPCDLVPGTLGERGWRRIDVPINKFLPKPKGEFKVDRMIIGGSPAETFYIGQVAVVRDTSAIEARIVPHDTHVTAGETTEMAVQVEGGAAQTRVAWDFDANDGIQEDAVGTAVLFSRNEPGDYTVTYTVSDVDANKQDVAGTLRIKVVP</sequence>
<dbReference type="Proteomes" id="UP000052020">
    <property type="component" value="Unassembled WGS sequence"/>
</dbReference>
<dbReference type="Gene3D" id="2.60.40.10">
    <property type="entry name" value="Immunoglobulins"/>
    <property type="match status" value="1"/>
</dbReference>
<evidence type="ECO:0008006" key="3">
    <source>
        <dbReference type="Google" id="ProtNLM"/>
    </source>
</evidence>
<dbReference type="AlphaFoldDB" id="A0A0S7XLY5"/>
<evidence type="ECO:0000313" key="2">
    <source>
        <dbReference type="Proteomes" id="UP000052020"/>
    </source>
</evidence>
<organism evidence="1 2">
    <name type="scientific">candidate division KD3-62 bacterium DG_56</name>
    <dbReference type="NCBI Taxonomy" id="1704032"/>
    <lineage>
        <taxon>Bacteria</taxon>
        <taxon>candidate division KD3-62</taxon>
    </lineage>
</organism>
<name>A0A0S7XLY5_9BACT</name>
<accession>A0A0S7XLY5</accession>
<comment type="caution">
    <text evidence="1">The sequence shown here is derived from an EMBL/GenBank/DDBJ whole genome shotgun (WGS) entry which is preliminary data.</text>
</comment>